<evidence type="ECO:0000313" key="2">
    <source>
        <dbReference type="Proteomes" id="UP000054166"/>
    </source>
</evidence>
<protein>
    <submittedName>
        <fullName evidence="1">Uncharacterized protein</fullName>
    </submittedName>
</protein>
<dbReference type="HOGENOM" id="CLU_2197924_0_0_1"/>
<evidence type="ECO:0000313" key="1">
    <source>
        <dbReference type="EMBL" id="KIM84167.1"/>
    </source>
</evidence>
<keyword evidence="2" id="KW-1185">Reference proteome</keyword>
<dbReference type="InParanoid" id="A0A0C3C3K1"/>
<dbReference type="EMBL" id="KN832988">
    <property type="protein sequence ID" value="KIM84167.1"/>
    <property type="molecule type" value="Genomic_DNA"/>
</dbReference>
<name>A0A0C3C3K1_PILCF</name>
<organism evidence="1 2">
    <name type="scientific">Piloderma croceum (strain F 1598)</name>
    <dbReference type="NCBI Taxonomy" id="765440"/>
    <lineage>
        <taxon>Eukaryota</taxon>
        <taxon>Fungi</taxon>
        <taxon>Dikarya</taxon>
        <taxon>Basidiomycota</taxon>
        <taxon>Agaricomycotina</taxon>
        <taxon>Agaricomycetes</taxon>
        <taxon>Agaricomycetidae</taxon>
        <taxon>Atheliales</taxon>
        <taxon>Atheliaceae</taxon>
        <taxon>Piloderma</taxon>
    </lineage>
</organism>
<dbReference type="Proteomes" id="UP000054166">
    <property type="component" value="Unassembled WGS sequence"/>
</dbReference>
<gene>
    <name evidence="1" type="ORF">PILCRDRAFT_400913</name>
</gene>
<proteinExistence type="predicted"/>
<sequence>MTCVAAFITNTIHGYFYTNSECYTVWDQTYGLLVCPYFVLFSRIGLRSRRDCPPSSAVVRHFNRWFIRSLHGQLSIGPTSMENMTDYNIKDLPERGILKLMNDLWHLV</sequence>
<dbReference type="AlphaFoldDB" id="A0A0C3C3K1"/>
<reference evidence="2" key="2">
    <citation type="submission" date="2015-01" db="EMBL/GenBank/DDBJ databases">
        <title>Evolutionary Origins and Diversification of the Mycorrhizal Mutualists.</title>
        <authorList>
            <consortium name="DOE Joint Genome Institute"/>
            <consortium name="Mycorrhizal Genomics Consortium"/>
            <person name="Kohler A."/>
            <person name="Kuo A."/>
            <person name="Nagy L.G."/>
            <person name="Floudas D."/>
            <person name="Copeland A."/>
            <person name="Barry K.W."/>
            <person name="Cichocki N."/>
            <person name="Veneault-Fourrey C."/>
            <person name="LaButti K."/>
            <person name="Lindquist E.A."/>
            <person name="Lipzen A."/>
            <person name="Lundell T."/>
            <person name="Morin E."/>
            <person name="Murat C."/>
            <person name="Riley R."/>
            <person name="Ohm R."/>
            <person name="Sun H."/>
            <person name="Tunlid A."/>
            <person name="Henrissat B."/>
            <person name="Grigoriev I.V."/>
            <person name="Hibbett D.S."/>
            <person name="Martin F."/>
        </authorList>
    </citation>
    <scope>NUCLEOTIDE SEQUENCE [LARGE SCALE GENOMIC DNA]</scope>
    <source>
        <strain evidence="2">F 1598</strain>
    </source>
</reference>
<accession>A0A0C3C3K1</accession>
<reference evidence="1 2" key="1">
    <citation type="submission" date="2014-04" db="EMBL/GenBank/DDBJ databases">
        <authorList>
            <consortium name="DOE Joint Genome Institute"/>
            <person name="Kuo A."/>
            <person name="Tarkka M."/>
            <person name="Buscot F."/>
            <person name="Kohler A."/>
            <person name="Nagy L.G."/>
            <person name="Floudas D."/>
            <person name="Copeland A."/>
            <person name="Barry K.W."/>
            <person name="Cichocki N."/>
            <person name="Veneault-Fourrey C."/>
            <person name="LaButti K."/>
            <person name="Lindquist E.A."/>
            <person name="Lipzen A."/>
            <person name="Lundell T."/>
            <person name="Morin E."/>
            <person name="Murat C."/>
            <person name="Sun H."/>
            <person name="Tunlid A."/>
            <person name="Henrissat B."/>
            <person name="Grigoriev I.V."/>
            <person name="Hibbett D.S."/>
            <person name="Martin F."/>
            <person name="Nordberg H.P."/>
            <person name="Cantor M.N."/>
            <person name="Hua S.X."/>
        </authorList>
    </citation>
    <scope>NUCLEOTIDE SEQUENCE [LARGE SCALE GENOMIC DNA]</scope>
    <source>
        <strain evidence="1 2">F 1598</strain>
    </source>
</reference>